<dbReference type="InterPro" id="IPR051135">
    <property type="entry name" value="Gal/GlcNAc/GalNAc_ST"/>
</dbReference>
<dbReference type="GO" id="GO:0006044">
    <property type="term" value="P:N-acetylglucosamine metabolic process"/>
    <property type="evidence" value="ECO:0007669"/>
    <property type="project" value="TreeGrafter"/>
</dbReference>
<reference evidence="1" key="1">
    <citation type="submission" date="2020-09" db="EMBL/GenBank/DDBJ databases">
        <title>Desulfogranum mesoprofundum gen. nov., sp. nov., a novel mesophilic, sulfate-reducing chemolithoautotroph isolated from a deep-sea hydrothermal vent chimney in the Suiyo Seamount.</title>
        <authorList>
            <person name="Hashimoto Y."/>
            <person name="Nakagawa S."/>
        </authorList>
    </citation>
    <scope>NUCLEOTIDE SEQUENCE</scope>
    <source>
        <strain evidence="1">KT2</strain>
    </source>
</reference>
<dbReference type="AlphaFoldDB" id="A0A8D5FKL6"/>
<dbReference type="PANTHER" id="PTHR10704">
    <property type="entry name" value="CARBOHYDRATE SULFOTRANSFERASE"/>
    <property type="match status" value="1"/>
</dbReference>
<dbReference type="Pfam" id="PF13469">
    <property type="entry name" value="Sulfotransfer_3"/>
    <property type="match status" value="1"/>
</dbReference>
<gene>
    <name evidence="1" type="ORF">DGMP_01230</name>
</gene>
<dbReference type="Proteomes" id="UP000826725">
    <property type="component" value="Chromosome"/>
</dbReference>
<dbReference type="PANTHER" id="PTHR10704:SF44">
    <property type="entry name" value="LD35051P-RELATED"/>
    <property type="match status" value="1"/>
</dbReference>
<evidence type="ECO:0000313" key="2">
    <source>
        <dbReference type="Proteomes" id="UP000826725"/>
    </source>
</evidence>
<organism evidence="1 2">
    <name type="scientific">Desulfomarina profundi</name>
    <dbReference type="NCBI Taxonomy" id="2772557"/>
    <lineage>
        <taxon>Bacteria</taxon>
        <taxon>Pseudomonadati</taxon>
        <taxon>Thermodesulfobacteriota</taxon>
        <taxon>Desulfobulbia</taxon>
        <taxon>Desulfobulbales</taxon>
        <taxon>Desulfobulbaceae</taxon>
        <taxon>Desulfomarina</taxon>
    </lineage>
</organism>
<keyword evidence="2" id="KW-1185">Reference proteome</keyword>
<dbReference type="KEGG" id="dbk:DGMP_01230"/>
<sequence length="293" mass="33504">MTALKSPVFVVGCARSGTSLVYSILLASNEFAHYEAETLLLRTCADKYGKLNRERNYNKFIQGWVQSKQFIRSGLNQDRFLLNAPNHSSNYLDFLDFFMTSIAIDQGKFRWAENTPNHILEITNIAKHFPDARFIHVIRDGRAVASSLDKLNWISLKHPALRMISAGIHWKTQVKQGRKQGKKLDRNYMELFYEELIENPEKVLQELSVFTGTTINLQILENNRYSSLKKNNSVYSDNIKSEKNRIFSSSAVDKWKTSLSSEDQAILNTVTGDLLEELGFHVGSKTSVNWSTV</sequence>
<accession>A0A8D5FKL6</accession>
<name>A0A8D5FKL6_9BACT</name>
<dbReference type="RefSeq" id="WP_228855666.1">
    <property type="nucleotide sequence ID" value="NZ_AP024086.1"/>
</dbReference>
<dbReference type="GO" id="GO:0001517">
    <property type="term" value="F:N-acetylglucosamine 6-O-sulfotransferase activity"/>
    <property type="evidence" value="ECO:0007669"/>
    <property type="project" value="TreeGrafter"/>
</dbReference>
<proteinExistence type="predicted"/>
<dbReference type="GO" id="GO:0006790">
    <property type="term" value="P:sulfur compound metabolic process"/>
    <property type="evidence" value="ECO:0007669"/>
    <property type="project" value="TreeGrafter"/>
</dbReference>
<dbReference type="EMBL" id="AP024086">
    <property type="protein sequence ID" value="BCL59430.1"/>
    <property type="molecule type" value="Genomic_DNA"/>
</dbReference>
<evidence type="ECO:0000313" key="1">
    <source>
        <dbReference type="EMBL" id="BCL59430.1"/>
    </source>
</evidence>
<protein>
    <submittedName>
        <fullName evidence="1">Sulfotransferase</fullName>
    </submittedName>
</protein>